<protein>
    <recommendedName>
        <fullName evidence="1">Luciferase domain-containing protein</fullName>
    </recommendedName>
</protein>
<dbReference type="PANTHER" id="PTHR38695">
    <property type="entry name" value="AMINO ACID PERMEASE_ SLC12A DOMAIN-CONTAINING PROTEIN"/>
    <property type="match status" value="1"/>
</dbReference>
<dbReference type="Proteomes" id="UP001143548">
    <property type="component" value="Unassembled WGS sequence"/>
</dbReference>
<feature type="domain" description="Luciferase" evidence="1">
    <location>
        <begin position="221"/>
        <end position="295"/>
    </location>
</feature>
<proteinExistence type="predicted"/>
<reference evidence="2" key="1">
    <citation type="submission" date="2022-07" db="EMBL/GenBank/DDBJ databases">
        <title>Taxonomy of Aspergillus series Nigri: significant species reduction supported by multi-species coalescent approaches.</title>
        <authorList>
            <person name="Bian C."/>
            <person name="Kusuya Y."/>
            <person name="Sklenar F."/>
            <person name="D'hooge E."/>
            <person name="Yaguchi T."/>
            <person name="Takahashi H."/>
            <person name="Hubka V."/>
        </authorList>
    </citation>
    <scope>NUCLEOTIDE SEQUENCE</scope>
    <source>
        <strain evidence="2">CBS 733.88</strain>
    </source>
</reference>
<evidence type="ECO:0000313" key="3">
    <source>
        <dbReference type="Proteomes" id="UP001143548"/>
    </source>
</evidence>
<evidence type="ECO:0000313" key="2">
    <source>
        <dbReference type="EMBL" id="GKZ18246.1"/>
    </source>
</evidence>
<dbReference type="AlphaFoldDB" id="A0A9W6DK64"/>
<dbReference type="InterPro" id="IPR048273">
    <property type="entry name" value="Luciferase"/>
</dbReference>
<organism evidence="2 3">
    <name type="scientific">Aspergillus brasiliensis</name>
    <dbReference type="NCBI Taxonomy" id="319629"/>
    <lineage>
        <taxon>Eukaryota</taxon>
        <taxon>Fungi</taxon>
        <taxon>Dikarya</taxon>
        <taxon>Ascomycota</taxon>
        <taxon>Pezizomycotina</taxon>
        <taxon>Eurotiomycetes</taxon>
        <taxon>Eurotiomycetidae</taxon>
        <taxon>Eurotiales</taxon>
        <taxon>Aspergillaceae</taxon>
        <taxon>Aspergillus</taxon>
        <taxon>Aspergillus subgen. Circumdati</taxon>
    </lineage>
</organism>
<gene>
    <name evidence="2" type="ORF">AbraCBS73388_000406</name>
</gene>
<sequence>MVCTSLLLPQQTPINTKQEHPTTTHTYSPPLDSIFLLLPILLVPTIFLLHRIHKDYQAFLALGPGGTPSTPTGYLRICLLRLFTIRDPLEPPSLPLTLLPKTGLLNSSNLPQRHGPRPTVAGIAPQRQMTQKASPAMYKTLSTEIQNLVSYNPETLYEGTSCFEKHSTGMFCSSTDTLTPTTRTSTQQQQGVVGSTLKDRDISSLMMSRNQQWRHRRTCNGEVCHAHPSDGSLHLTLHPADVKAVIERGWGQRHPLTRESWWWCYLRTVPTGFVMIYAPRNREELECVLKIIRAAAWWVSGEELVQQKTPKRGEGGPVRRQVVEGCR</sequence>
<dbReference type="InterPro" id="IPR040841">
    <property type="entry name" value="Luciferase_dom"/>
</dbReference>
<accession>A0A9W6DK64</accession>
<dbReference type="PANTHER" id="PTHR38695:SF1">
    <property type="entry name" value="AMINO ACID PERMEASE_ SLC12A DOMAIN-CONTAINING PROTEIN"/>
    <property type="match status" value="1"/>
</dbReference>
<comment type="caution">
    <text evidence="2">The sequence shown here is derived from an EMBL/GenBank/DDBJ whole genome shotgun (WGS) entry which is preliminary data.</text>
</comment>
<dbReference type="EMBL" id="BROQ01000010">
    <property type="protein sequence ID" value="GKZ18246.1"/>
    <property type="molecule type" value="Genomic_DNA"/>
</dbReference>
<name>A0A9W6DK64_9EURO</name>
<dbReference type="Pfam" id="PF17648">
    <property type="entry name" value="Luciferase"/>
    <property type="match status" value="1"/>
</dbReference>
<evidence type="ECO:0000259" key="1">
    <source>
        <dbReference type="Pfam" id="PF17648"/>
    </source>
</evidence>